<dbReference type="AlphaFoldDB" id="A0A512N592"/>
<organism evidence="2 3">
    <name type="scientific">Reyranella soli</name>
    <dbReference type="NCBI Taxonomy" id="1230389"/>
    <lineage>
        <taxon>Bacteria</taxon>
        <taxon>Pseudomonadati</taxon>
        <taxon>Pseudomonadota</taxon>
        <taxon>Alphaproteobacteria</taxon>
        <taxon>Hyphomicrobiales</taxon>
        <taxon>Reyranellaceae</taxon>
        <taxon>Reyranella</taxon>
    </lineage>
</organism>
<comment type="caution">
    <text evidence="2">The sequence shown here is derived from an EMBL/GenBank/DDBJ whole genome shotgun (WGS) entry which is preliminary data.</text>
</comment>
<name>A0A512N592_9HYPH</name>
<accession>A0A512N592</accession>
<dbReference type="Proteomes" id="UP000321058">
    <property type="component" value="Unassembled WGS sequence"/>
</dbReference>
<proteinExistence type="predicted"/>
<keyword evidence="1" id="KW-0732">Signal</keyword>
<evidence type="ECO:0000256" key="1">
    <source>
        <dbReference type="SAM" id="SignalP"/>
    </source>
</evidence>
<evidence type="ECO:0000313" key="2">
    <source>
        <dbReference type="EMBL" id="GEP54136.1"/>
    </source>
</evidence>
<protein>
    <recommendedName>
        <fullName evidence="4">Lipoprotein</fullName>
    </recommendedName>
</protein>
<feature type="signal peptide" evidence="1">
    <location>
        <begin position="1"/>
        <end position="24"/>
    </location>
</feature>
<gene>
    <name evidence="2" type="ORF">RSO01_13020</name>
</gene>
<reference evidence="2 3" key="1">
    <citation type="submission" date="2019-07" db="EMBL/GenBank/DDBJ databases">
        <title>Whole genome shotgun sequence of Reyranella soli NBRC 108950.</title>
        <authorList>
            <person name="Hosoyama A."/>
            <person name="Uohara A."/>
            <person name="Ohji S."/>
            <person name="Ichikawa N."/>
        </authorList>
    </citation>
    <scope>NUCLEOTIDE SEQUENCE [LARGE SCALE GENOMIC DNA]</scope>
    <source>
        <strain evidence="2 3">NBRC 108950</strain>
    </source>
</reference>
<dbReference type="SUPFAM" id="SSF101898">
    <property type="entry name" value="NHL repeat"/>
    <property type="match status" value="1"/>
</dbReference>
<evidence type="ECO:0008006" key="4">
    <source>
        <dbReference type="Google" id="ProtNLM"/>
    </source>
</evidence>
<evidence type="ECO:0000313" key="3">
    <source>
        <dbReference type="Proteomes" id="UP000321058"/>
    </source>
</evidence>
<dbReference type="EMBL" id="BKAJ01000023">
    <property type="protein sequence ID" value="GEP54136.1"/>
    <property type="molecule type" value="Genomic_DNA"/>
</dbReference>
<sequence length="397" mass="41547">MIRAMRLASVFLLVLLCGSAAAHAQSPDPPAPRVTLDIALPPPPDHRLSGLGPPGRLAVGADGSIYVASSSFQPSPDGILPARSAHIELLAYTREGTQKYRTLLPVQAGVGPSGFNAESLGVVAFPSGEAAVFLSSSNTRVALPQDDRSVTTLYRLDANGKVQSAASVLPAAADVAGAFYRTRFYLPTADNGLLVGGGYGPDPFNWWIGKFDTAGQRTWQAGPGPAYPEDVYGLAVKPDGSVSAIIQEVGQMSGLSRWTVARFAADGTPQGRSPFNTLGTSFVLLPGFWVSAIDVFQTANAPALVRLDEQGKVLGRAPWPFDQTRRLIADGDGVAAVVCAAAGPLCFVVCASVDGNTRWQSPPGSFTDIARTPDGQIVAVSWSADMLSANLVRFANP</sequence>
<feature type="chain" id="PRO_5021728710" description="Lipoprotein" evidence="1">
    <location>
        <begin position="25"/>
        <end position="397"/>
    </location>
</feature>
<keyword evidence="3" id="KW-1185">Reference proteome</keyword>